<dbReference type="InterPro" id="IPR002804">
    <property type="entry name" value="Archease"/>
</dbReference>
<evidence type="ECO:0000256" key="3">
    <source>
        <dbReference type="ARBA" id="ARBA00022723"/>
    </source>
</evidence>
<dbReference type="SUPFAM" id="SSF69819">
    <property type="entry name" value="MTH1598-like"/>
    <property type="match status" value="1"/>
</dbReference>
<reference evidence="6 7" key="1">
    <citation type="journal article" date="2016" name="Nat. Commun.">
        <title>Thousands of microbial genomes shed light on interconnected biogeochemical processes in an aquifer system.</title>
        <authorList>
            <person name="Anantharaman K."/>
            <person name="Brown C.T."/>
            <person name="Hug L.A."/>
            <person name="Sharon I."/>
            <person name="Castelle C.J."/>
            <person name="Probst A.J."/>
            <person name="Thomas B.C."/>
            <person name="Singh A."/>
            <person name="Wilkins M.J."/>
            <person name="Karaoz U."/>
            <person name="Brodie E.L."/>
            <person name="Williams K.H."/>
            <person name="Hubbard S.S."/>
            <person name="Banfield J.F."/>
        </authorList>
    </citation>
    <scope>NUCLEOTIDE SEQUENCE [LARGE SCALE GENOMIC DNA]</scope>
</reference>
<evidence type="ECO:0000256" key="1">
    <source>
        <dbReference type="ARBA" id="ARBA00007963"/>
    </source>
</evidence>
<accession>A0A1F5Z188</accession>
<dbReference type="GO" id="GO:0008033">
    <property type="term" value="P:tRNA processing"/>
    <property type="evidence" value="ECO:0007669"/>
    <property type="project" value="UniProtKB-KW"/>
</dbReference>
<protein>
    <recommendedName>
        <fullName evidence="5">Archease domain-containing protein</fullName>
    </recommendedName>
</protein>
<comment type="similarity">
    <text evidence="1">Belongs to the archease family.</text>
</comment>
<dbReference type="PANTHER" id="PTHR12682">
    <property type="entry name" value="ARCHEASE"/>
    <property type="match status" value="1"/>
</dbReference>
<dbReference type="Proteomes" id="UP000179129">
    <property type="component" value="Unassembled WGS sequence"/>
</dbReference>
<organism evidence="6 7">
    <name type="scientific">Candidatus Glassbacteria bacterium RIFCSPLOWO2_12_FULL_58_11</name>
    <dbReference type="NCBI Taxonomy" id="1817867"/>
    <lineage>
        <taxon>Bacteria</taxon>
        <taxon>Candidatus Glassiibacteriota</taxon>
    </lineage>
</organism>
<feature type="domain" description="Archease" evidence="5">
    <location>
        <begin position="6"/>
        <end position="142"/>
    </location>
</feature>
<dbReference type="GO" id="GO:0046872">
    <property type="term" value="F:metal ion binding"/>
    <property type="evidence" value="ECO:0007669"/>
    <property type="project" value="UniProtKB-KW"/>
</dbReference>
<sequence>MKKKKWALFEHTADLGLYIYGRDRRELYEAAAGALMAQITAPEKIRPARERIVELSADSPEALLRDWMAEILYLCNALGWLTAEAGIESLTGNTLKAVLRGEALDSQRHEIGAEIKAVTWHRLKIEKLEPEGILRATVVLDV</sequence>
<evidence type="ECO:0000313" key="6">
    <source>
        <dbReference type="EMBL" id="OGG05947.1"/>
    </source>
</evidence>
<evidence type="ECO:0000256" key="4">
    <source>
        <dbReference type="ARBA" id="ARBA00022837"/>
    </source>
</evidence>
<evidence type="ECO:0000256" key="2">
    <source>
        <dbReference type="ARBA" id="ARBA00022694"/>
    </source>
</evidence>
<dbReference type="Gene3D" id="3.55.10.10">
    <property type="entry name" value="Archease domain"/>
    <property type="match status" value="1"/>
</dbReference>
<evidence type="ECO:0000313" key="7">
    <source>
        <dbReference type="Proteomes" id="UP000179129"/>
    </source>
</evidence>
<evidence type="ECO:0000259" key="5">
    <source>
        <dbReference type="Pfam" id="PF01951"/>
    </source>
</evidence>
<keyword evidence="4" id="KW-0106">Calcium</keyword>
<proteinExistence type="inferred from homology"/>
<keyword evidence="3" id="KW-0479">Metal-binding</keyword>
<dbReference type="PANTHER" id="PTHR12682:SF11">
    <property type="entry name" value="PROTEIN ARCHEASE"/>
    <property type="match status" value="1"/>
</dbReference>
<dbReference type="InterPro" id="IPR036820">
    <property type="entry name" value="Archease_dom_sf"/>
</dbReference>
<comment type="caution">
    <text evidence="6">The sequence shown here is derived from an EMBL/GenBank/DDBJ whole genome shotgun (WGS) entry which is preliminary data.</text>
</comment>
<dbReference type="AlphaFoldDB" id="A0A1F5Z188"/>
<dbReference type="EMBL" id="MFIX01000034">
    <property type="protein sequence ID" value="OGG05947.1"/>
    <property type="molecule type" value="Genomic_DNA"/>
</dbReference>
<gene>
    <name evidence="6" type="ORF">A3F83_05105</name>
</gene>
<dbReference type="InterPro" id="IPR023572">
    <property type="entry name" value="Archease_dom"/>
</dbReference>
<keyword evidence="2" id="KW-0819">tRNA processing</keyword>
<name>A0A1F5Z188_9BACT</name>
<dbReference type="Pfam" id="PF01951">
    <property type="entry name" value="Archease"/>
    <property type="match status" value="1"/>
</dbReference>